<evidence type="ECO:0000313" key="3">
    <source>
        <dbReference type="Proteomes" id="UP000011724"/>
    </source>
</evidence>
<keyword evidence="1" id="KW-0175">Coiled coil</keyword>
<gene>
    <name evidence="2" type="ordered locus">BN4_12423</name>
</gene>
<dbReference type="AlphaFoldDB" id="M1WXC5"/>
<sequence length="170" mass="18670">MYGLSRMGVYDKRHGMNKNTISSLFTAGAVIVLLSLSGCASQPPSEAKGSDSRRLTALETEVGSLRVEAKAREAALREELASIRENLAAVRDLIKVEQARAKGLTPVDPDAEAKAESKTMNRELDKKAKNFVSENLDRLLDITGKLLDKMEKEIDEKMQKKAPEPDGDQI</sequence>
<reference evidence="2 3" key="1">
    <citation type="journal article" date="2013" name="PLoS ONE">
        <title>The first genomic and proteomic characterization of a deep-sea sulfate reducer: insights into the piezophilic lifestyle of Desulfovibrio piezophilus.</title>
        <authorList>
            <person name="Pradel N."/>
            <person name="Ji B."/>
            <person name="Gimenez G."/>
            <person name="Talla E."/>
            <person name="Lenoble P."/>
            <person name="Garel M."/>
            <person name="Tamburini C."/>
            <person name="Fourquet P."/>
            <person name="Lebrun R."/>
            <person name="Bertin P."/>
            <person name="Denis Y."/>
            <person name="Pophillat M."/>
            <person name="Barbe V."/>
            <person name="Ollivier B."/>
            <person name="Dolla A."/>
        </authorList>
    </citation>
    <scope>NUCLEOTIDE SEQUENCE [LARGE SCALE GENOMIC DNA]</scope>
    <source>
        <strain evidence="3">DSM 10523 / SB164P1</strain>
    </source>
</reference>
<reference evidence="3" key="2">
    <citation type="journal article" date="2013" name="Stand. Genomic Sci.">
        <title>Complete genome sequence of Desulfocapsa sulfexigens, a marine deltaproteobacterium specialized in disproportionating inorganic sulfur compounds.</title>
        <authorList>
            <person name="Finster K.W."/>
            <person name="Kjeldsen K.U."/>
            <person name="Kube M."/>
            <person name="Reinhardt R."/>
            <person name="Mussmann M."/>
            <person name="Amann R."/>
            <person name="Schreiber L."/>
        </authorList>
    </citation>
    <scope>NUCLEOTIDE SEQUENCE [LARGE SCALE GENOMIC DNA]</scope>
    <source>
        <strain evidence="3">DSM 10523 / SB164P1</strain>
    </source>
</reference>
<dbReference type="Proteomes" id="UP000011724">
    <property type="component" value="Chromosome"/>
</dbReference>
<keyword evidence="3" id="KW-1185">Reference proteome</keyword>
<name>M1WXC5_PSEP2</name>
<protein>
    <submittedName>
        <fullName evidence="2">Uncharacterized protein</fullName>
    </submittedName>
</protein>
<dbReference type="PATRIC" id="fig|879567.3.peg.2587"/>
<dbReference type="eggNOG" id="ENOG5030TKH">
    <property type="taxonomic scope" value="Bacteria"/>
</dbReference>
<dbReference type="HOGENOM" id="CLU_1568212_0_0_7"/>
<feature type="coiled-coil region" evidence="1">
    <location>
        <begin position="66"/>
        <end position="93"/>
    </location>
</feature>
<accession>M1WXC5</accession>
<dbReference type="STRING" id="1322246.BN4_12423"/>
<dbReference type="EMBL" id="FO203427">
    <property type="protein sequence ID" value="CCH49658.1"/>
    <property type="molecule type" value="Genomic_DNA"/>
</dbReference>
<organism evidence="2 3">
    <name type="scientific">Pseudodesulfovibrio piezophilus (strain DSM 21447 / JCM 15486 / C1TLV30)</name>
    <name type="common">Desulfovibrio piezophilus</name>
    <dbReference type="NCBI Taxonomy" id="1322246"/>
    <lineage>
        <taxon>Bacteria</taxon>
        <taxon>Pseudomonadati</taxon>
        <taxon>Thermodesulfobacteriota</taxon>
        <taxon>Desulfovibrionia</taxon>
        <taxon>Desulfovibrionales</taxon>
        <taxon>Desulfovibrionaceae</taxon>
    </lineage>
</organism>
<proteinExistence type="predicted"/>
<dbReference type="KEGG" id="dpi:BN4_12423"/>
<evidence type="ECO:0000313" key="2">
    <source>
        <dbReference type="EMBL" id="CCH49658.1"/>
    </source>
</evidence>
<evidence type="ECO:0000256" key="1">
    <source>
        <dbReference type="SAM" id="Coils"/>
    </source>
</evidence>